<dbReference type="InterPro" id="IPR051677">
    <property type="entry name" value="AfsR-DnrI-RedD_regulator"/>
</dbReference>
<dbReference type="CDD" id="cd15831">
    <property type="entry name" value="BTAD"/>
    <property type="match status" value="1"/>
</dbReference>
<dbReference type="InterPro" id="IPR011990">
    <property type="entry name" value="TPR-like_helical_dom_sf"/>
</dbReference>
<dbReference type="Proteomes" id="UP001183643">
    <property type="component" value="Unassembled WGS sequence"/>
</dbReference>
<keyword evidence="3 5" id="KW-0238">DNA-binding</keyword>
<dbReference type="InterPro" id="IPR027417">
    <property type="entry name" value="P-loop_NTPase"/>
</dbReference>
<dbReference type="SUPFAM" id="SSF46894">
    <property type="entry name" value="C-terminal effector domain of the bipartite response regulators"/>
    <property type="match status" value="1"/>
</dbReference>
<dbReference type="Pfam" id="PF25872">
    <property type="entry name" value="HTH_77"/>
    <property type="match status" value="1"/>
</dbReference>
<reference evidence="7" key="1">
    <citation type="submission" date="2023-07" db="EMBL/GenBank/DDBJ databases">
        <title>Sequencing the genomes of 1000 actinobacteria strains.</title>
        <authorList>
            <person name="Klenk H.-P."/>
        </authorList>
    </citation>
    <scope>NUCLEOTIDE SEQUENCE</scope>
    <source>
        <strain evidence="7">DSM 44707</strain>
    </source>
</reference>
<dbReference type="SMART" id="SM01043">
    <property type="entry name" value="BTAD"/>
    <property type="match status" value="1"/>
</dbReference>
<organism evidence="7 8">
    <name type="scientific">Catenuloplanes atrovinosus</name>
    <dbReference type="NCBI Taxonomy" id="137266"/>
    <lineage>
        <taxon>Bacteria</taxon>
        <taxon>Bacillati</taxon>
        <taxon>Actinomycetota</taxon>
        <taxon>Actinomycetes</taxon>
        <taxon>Micromonosporales</taxon>
        <taxon>Micromonosporaceae</taxon>
        <taxon>Catenuloplanes</taxon>
    </lineage>
</organism>
<dbReference type="InterPro" id="IPR058852">
    <property type="entry name" value="HTH_77"/>
</dbReference>
<sequence length="614" mass="65883">MYVFRVFGSLGVRGARITAARQRIVLAMLLLEAGRPVHPSRLIDAVWEDAPPSTAKAQIQICISTLRRALADAGLPGRIVTGPAGYQIATAPGELDLQVFNDLLADGRAAVRDQRPADAVLAYRRAVALSQNPPLSGVESRVIEAAAARLAERRISAVEEFFEVQLSLGRHDDIVDELTVLAAEHPLRERLWRQLITALYRAGRRAEALAAYRSARQASVDGLGLEPSRSLRLLERIVLNGDSMPGPPVHPAPAAVADPDVSVPRMTPADIPDFTGHAALIHRLRDALCGRDAAPEGGSAPVVIVTGRGGIGKTTLAVHLAHQLAEHFPDGQLFARLGDGGSTGAVVVQVLERFLRALGVPGPAIPDDLEARAAMFRSVVARRRVLVILDDAAGEHQVQALLPASPESGVIVTSRRRLAGIPGSRLVDIGAFSPADGLELLAKTMGRQRVDAEPAEARRLVEQCGRLPLALRIAAYRLNARPHWRIAQLVERLTDDSRMLDELVHGGMGVRASIAPSYRGVGRSAQRLLSRLSILESADFPGRVAAPLLEEDPATAAEALDALVDARLVDVVALPGAEPRYRLHELVKAYARELLVSDEESAARIGALKRRLSA</sequence>
<dbReference type="Gene3D" id="3.40.50.300">
    <property type="entry name" value="P-loop containing nucleotide triphosphate hydrolases"/>
    <property type="match status" value="1"/>
</dbReference>
<dbReference type="SMART" id="SM00862">
    <property type="entry name" value="Trans_reg_C"/>
    <property type="match status" value="1"/>
</dbReference>
<feature type="DNA-binding region" description="OmpR/PhoB-type" evidence="5">
    <location>
        <begin position="1"/>
        <end position="90"/>
    </location>
</feature>
<evidence type="ECO:0000256" key="3">
    <source>
        <dbReference type="ARBA" id="ARBA00023125"/>
    </source>
</evidence>
<evidence type="ECO:0000313" key="8">
    <source>
        <dbReference type="Proteomes" id="UP001183643"/>
    </source>
</evidence>
<gene>
    <name evidence="7" type="ORF">J2S41_001653</name>
</gene>
<dbReference type="AlphaFoldDB" id="A0AAE4CAS1"/>
<dbReference type="GO" id="GO:0003677">
    <property type="term" value="F:DNA binding"/>
    <property type="evidence" value="ECO:0007669"/>
    <property type="project" value="UniProtKB-UniRule"/>
</dbReference>
<dbReference type="GO" id="GO:0000160">
    <property type="term" value="P:phosphorelay signal transduction system"/>
    <property type="evidence" value="ECO:0007669"/>
    <property type="project" value="InterPro"/>
</dbReference>
<protein>
    <submittedName>
        <fullName evidence="7">DNA-binding SARP family transcriptional activator</fullName>
    </submittedName>
</protein>
<evidence type="ECO:0000259" key="6">
    <source>
        <dbReference type="PROSITE" id="PS51755"/>
    </source>
</evidence>
<evidence type="ECO:0000256" key="5">
    <source>
        <dbReference type="PROSITE-ProRule" id="PRU01091"/>
    </source>
</evidence>
<accession>A0AAE4CAS1</accession>
<feature type="domain" description="OmpR/PhoB-type" evidence="6">
    <location>
        <begin position="1"/>
        <end position="90"/>
    </location>
</feature>
<dbReference type="SUPFAM" id="SSF52540">
    <property type="entry name" value="P-loop containing nucleoside triphosphate hydrolases"/>
    <property type="match status" value="1"/>
</dbReference>
<name>A0AAE4CAS1_9ACTN</name>
<dbReference type="SUPFAM" id="SSF48452">
    <property type="entry name" value="TPR-like"/>
    <property type="match status" value="1"/>
</dbReference>
<evidence type="ECO:0000256" key="2">
    <source>
        <dbReference type="ARBA" id="ARBA00023015"/>
    </source>
</evidence>
<dbReference type="Pfam" id="PF00931">
    <property type="entry name" value="NB-ARC"/>
    <property type="match status" value="1"/>
</dbReference>
<dbReference type="Gene3D" id="1.10.10.10">
    <property type="entry name" value="Winged helix-like DNA-binding domain superfamily/Winged helix DNA-binding domain"/>
    <property type="match status" value="1"/>
</dbReference>
<dbReference type="InterPro" id="IPR036388">
    <property type="entry name" value="WH-like_DNA-bd_sf"/>
</dbReference>
<dbReference type="PROSITE" id="PS51755">
    <property type="entry name" value="OMPR_PHOB"/>
    <property type="match status" value="1"/>
</dbReference>
<evidence type="ECO:0000313" key="7">
    <source>
        <dbReference type="EMBL" id="MDR7274875.1"/>
    </source>
</evidence>
<dbReference type="InterPro" id="IPR016032">
    <property type="entry name" value="Sig_transdc_resp-reg_C-effctor"/>
</dbReference>
<evidence type="ECO:0000256" key="4">
    <source>
        <dbReference type="ARBA" id="ARBA00023163"/>
    </source>
</evidence>
<keyword evidence="4" id="KW-0804">Transcription</keyword>
<dbReference type="InterPro" id="IPR005158">
    <property type="entry name" value="BTAD"/>
</dbReference>
<dbReference type="GO" id="GO:0006355">
    <property type="term" value="P:regulation of DNA-templated transcription"/>
    <property type="evidence" value="ECO:0007669"/>
    <property type="project" value="InterPro"/>
</dbReference>
<dbReference type="PANTHER" id="PTHR35807">
    <property type="entry name" value="TRANSCRIPTIONAL REGULATOR REDD-RELATED"/>
    <property type="match status" value="1"/>
</dbReference>
<keyword evidence="2" id="KW-0805">Transcription regulation</keyword>
<comment type="caution">
    <text evidence="7">The sequence shown here is derived from an EMBL/GenBank/DDBJ whole genome shotgun (WGS) entry which is preliminary data.</text>
</comment>
<dbReference type="GO" id="GO:0043531">
    <property type="term" value="F:ADP binding"/>
    <property type="evidence" value="ECO:0007669"/>
    <property type="project" value="InterPro"/>
</dbReference>
<evidence type="ECO:0000256" key="1">
    <source>
        <dbReference type="ARBA" id="ARBA00005820"/>
    </source>
</evidence>
<dbReference type="Pfam" id="PF00486">
    <property type="entry name" value="Trans_reg_C"/>
    <property type="match status" value="1"/>
</dbReference>
<comment type="similarity">
    <text evidence="1">Belongs to the AfsR/DnrI/RedD regulatory family.</text>
</comment>
<dbReference type="Pfam" id="PF03704">
    <property type="entry name" value="BTAD"/>
    <property type="match status" value="1"/>
</dbReference>
<dbReference type="Gene3D" id="1.25.40.10">
    <property type="entry name" value="Tetratricopeptide repeat domain"/>
    <property type="match status" value="1"/>
</dbReference>
<keyword evidence="8" id="KW-1185">Reference proteome</keyword>
<proteinExistence type="inferred from homology"/>
<dbReference type="PRINTS" id="PR00364">
    <property type="entry name" value="DISEASERSIST"/>
</dbReference>
<dbReference type="InterPro" id="IPR001867">
    <property type="entry name" value="OmpR/PhoB-type_DNA-bd"/>
</dbReference>
<dbReference type="EMBL" id="JAVDYB010000001">
    <property type="protein sequence ID" value="MDR7274875.1"/>
    <property type="molecule type" value="Genomic_DNA"/>
</dbReference>
<dbReference type="InterPro" id="IPR002182">
    <property type="entry name" value="NB-ARC"/>
</dbReference>
<dbReference type="RefSeq" id="WP_310365120.1">
    <property type="nucleotide sequence ID" value="NZ_JAVDYB010000001.1"/>
</dbReference>
<dbReference type="PANTHER" id="PTHR35807:SF1">
    <property type="entry name" value="TRANSCRIPTIONAL REGULATOR REDD"/>
    <property type="match status" value="1"/>
</dbReference>